<dbReference type="Pfam" id="PF22594">
    <property type="entry name" value="GTP-eEF1A_C"/>
    <property type="match status" value="1"/>
</dbReference>
<keyword evidence="3" id="KW-0547">Nucleotide-binding</keyword>
<feature type="compositionally biased region" description="Basic and acidic residues" evidence="5">
    <location>
        <begin position="33"/>
        <end position="69"/>
    </location>
</feature>
<dbReference type="InterPro" id="IPR009000">
    <property type="entry name" value="Transl_B-barrel_sf"/>
</dbReference>
<dbReference type="CDD" id="cd01883">
    <property type="entry name" value="EF1_alpha"/>
    <property type="match status" value="1"/>
</dbReference>
<evidence type="ECO:0000256" key="2">
    <source>
        <dbReference type="ARBA" id="ARBA00007249"/>
    </source>
</evidence>
<dbReference type="SUPFAM" id="SSF52540">
    <property type="entry name" value="P-loop containing nucleoside triphosphate hydrolases"/>
    <property type="match status" value="1"/>
</dbReference>
<evidence type="ECO:0000256" key="5">
    <source>
        <dbReference type="SAM" id="MobiDB-lite"/>
    </source>
</evidence>
<sequence length="704" mass="75233">MSRHRSVRNRQYSYDYDDDYYDEEEDLASSYDENAHRLQLQREREELERRRGEEQRRREEGEARGRAEEELVASVTSMGFARAAVERALADTHARLSKPGSFGDAGDPAFQERLLERLTDGAGGEADGAGGAAGGASRGASGLSVLVASGPAGPAALPFSSSPPRKGGWADPPRGGPAAAAGTPPKRSSVVDLFSPAAPPPAQARPAQALPAPPPSKRSSLPAKGSHVLFGASALDAADDAASSGLSRLSLIVLGHVDHGKSTLAGRLLYARKKVDERTLRKHEQSCAAIGKASFQFAWVMDTAEGERERGVTMEVGTAQVDTERHKLTLLDAPGHQDFVPQVIAGLSCADAAVLVVSAKTLTDSNQGEFERGFIRDGQTTEHVLLGKGLGINQIVVAVNKMDQAMEGERGFSRARFEEICRTMTPYLAKKGFNVAKKVQFIPVSGLTGENVETVSPGCPLSSWYSGPTLLQAIDALTPTPKDREKSMRAIVTDAYAERSGVAARVRVVRGELRIGETVAIMPMGDVATVGRIVVPSTGAIGTSSDAKRLVVLPGDAAELYLPNVDVARVARGFVLTHSREDLRISVRRRFTAKIIVLDNIGTPIIKGSELVMHMTAMECPVVLYKLVKTFKGKEVLAERPRILTSGSTAEVKVVTKRGLCVETFKEARALGRFVLRRGTQTVAMGVIDTLLADDGKAEAANAA</sequence>
<evidence type="ECO:0000256" key="1">
    <source>
        <dbReference type="ARBA" id="ARBA00004229"/>
    </source>
</evidence>
<feature type="region of interest" description="Disordered" evidence="5">
    <location>
        <begin position="29"/>
        <end position="70"/>
    </location>
</feature>
<comment type="caution">
    <text evidence="7">The sequence shown here is derived from an EMBL/GenBank/DDBJ whole genome shotgun (WGS) entry which is preliminary data.</text>
</comment>
<keyword evidence="8" id="KW-1185">Reference proteome</keyword>
<dbReference type="InterPro" id="IPR027417">
    <property type="entry name" value="P-loop_NTPase"/>
</dbReference>
<evidence type="ECO:0000313" key="7">
    <source>
        <dbReference type="EMBL" id="GMI34044.1"/>
    </source>
</evidence>
<comment type="subcellular location">
    <subcellularLocation>
        <location evidence="1">Plastid</location>
        <location evidence="1">Chloroplast</location>
    </subcellularLocation>
</comment>
<dbReference type="InterPro" id="IPR009001">
    <property type="entry name" value="Transl_elong_EF1A/Init_IF2_C"/>
</dbReference>
<dbReference type="InterPro" id="IPR050100">
    <property type="entry name" value="TRAFAC_GTPase_members"/>
</dbReference>
<feature type="domain" description="Tr-type G" evidence="6">
    <location>
        <begin position="246"/>
        <end position="482"/>
    </location>
</feature>
<dbReference type="Gene3D" id="2.40.30.10">
    <property type="entry name" value="Translation factors"/>
    <property type="match status" value="2"/>
</dbReference>
<protein>
    <recommendedName>
        <fullName evidence="6">Tr-type G domain-containing protein</fullName>
    </recommendedName>
</protein>
<name>A0ABQ6MWK1_9STRA</name>
<comment type="similarity">
    <text evidence="2">Belongs to the TRAFAC class translation factor GTPase superfamily. Classic translation factor GTPase family. EF-Tu/EF-1A subfamily.</text>
</comment>
<organism evidence="7 8">
    <name type="scientific">Tetraparma gracilis</name>
    <dbReference type="NCBI Taxonomy" id="2962635"/>
    <lineage>
        <taxon>Eukaryota</taxon>
        <taxon>Sar</taxon>
        <taxon>Stramenopiles</taxon>
        <taxon>Ochrophyta</taxon>
        <taxon>Bolidophyceae</taxon>
        <taxon>Parmales</taxon>
        <taxon>Triparmaceae</taxon>
        <taxon>Tetraparma</taxon>
    </lineage>
</organism>
<keyword evidence="4" id="KW-0342">GTP-binding</keyword>
<proteinExistence type="inferred from homology"/>
<reference evidence="7 8" key="1">
    <citation type="journal article" date="2023" name="Commun. Biol.">
        <title>Genome analysis of Parmales, the sister group of diatoms, reveals the evolutionary specialization of diatoms from phago-mixotrophs to photoautotrophs.</title>
        <authorList>
            <person name="Ban H."/>
            <person name="Sato S."/>
            <person name="Yoshikawa S."/>
            <person name="Yamada K."/>
            <person name="Nakamura Y."/>
            <person name="Ichinomiya M."/>
            <person name="Sato N."/>
            <person name="Blanc-Mathieu R."/>
            <person name="Endo H."/>
            <person name="Kuwata A."/>
            <person name="Ogata H."/>
        </authorList>
    </citation>
    <scope>NUCLEOTIDE SEQUENCE [LARGE SCALE GENOMIC DNA]</scope>
</reference>
<dbReference type="InterPro" id="IPR054696">
    <property type="entry name" value="GTP-eEF1A_C"/>
</dbReference>
<feature type="compositionally biased region" description="Low complexity" evidence="5">
    <location>
        <begin position="167"/>
        <end position="185"/>
    </location>
</feature>
<dbReference type="PROSITE" id="PS51722">
    <property type="entry name" value="G_TR_2"/>
    <property type="match status" value="1"/>
</dbReference>
<dbReference type="EMBL" id="BRYB01000615">
    <property type="protein sequence ID" value="GMI34044.1"/>
    <property type="molecule type" value="Genomic_DNA"/>
</dbReference>
<gene>
    <name evidence="7" type="ORF">TeGR_g9268</name>
</gene>
<feature type="compositionally biased region" description="Gly residues" evidence="5">
    <location>
        <begin position="121"/>
        <end position="137"/>
    </location>
</feature>
<evidence type="ECO:0000256" key="3">
    <source>
        <dbReference type="ARBA" id="ARBA00022741"/>
    </source>
</evidence>
<dbReference type="Proteomes" id="UP001165060">
    <property type="component" value="Unassembled WGS sequence"/>
</dbReference>
<evidence type="ECO:0000259" key="6">
    <source>
        <dbReference type="PROSITE" id="PS51722"/>
    </source>
</evidence>
<accession>A0ABQ6MWK1</accession>
<dbReference type="Pfam" id="PF00009">
    <property type="entry name" value="GTP_EFTU"/>
    <property type="match status" value="1"/>
</dbReference>
<evidence type="ECO:0000256" key="4">
    <source>
        <dbReference type="ARBA" id="ARBA00023134"/>
    </source>
</evidence>
<feature type="region of interest" description="Disordered" evidence="5">
    <location>
        <begin position="96"/>
        <end position="139"/>
    </location>
</feature>
<dbReference type="SUPFAM" id="SSF50447">
    <property type="entry name" value="Translation proteins"/>
    <property type="match status" value="1"/>
</dbReference>
<evidence type="ECO:0000313" key="8">
    <source>
        <dbReference type="Proteomes" id="UP001165060"/>
    </source>
</evidence>
<dbReference type="SUPFAM" id="SSF50465">
    <property type="entry name" value="EF-Tu/eEF-1alpha/eIF2-gamma C-terminal domain"/>
    <property type="match status" value="1"/>
</dbReference>
<feature type="region of interest" description="Disordered" evidence="5">
    <location>
        <begin position="156"/>
        <end position="224"/>
    </location>
</feature>
<dbReference type="PRINTS" id="PR00315">
    <property type="entry name" value="ELONGATNFCT"/>
</dbReference>
<dbReference type="Gene3D" id="3.40.50.300">
    <property type="entry name" value="P-loop containing nucleotide triphosphate hydrolases"/>
    <property type="match status" value="1"/>
</dbReference>
<dbReference type="PANTHER" id="PTHR23115">
    <property type="entry name" value="TRANSLATION FACTOR"/>
    <property type="match status" value="1"/>
</dbReference>
<dbReference type="InterPro" id="IPR000795">
    <property type="entry name" value="T_Tr_GTP-bd_dom"/>
</dbReference>